<feature type="binding site" evidence="4">
    <location>
        <position position="208"/>
    </location>
    <ligand>
        <name>Mg(2+)</name>
        <dbReference type="ChEBI" id="CHEBI:18420"/>
    </ligand>
</feature>
<feature type="domain" description="Mandelate racemase/muconate lactonizing enzyme C-terminal" evidence="6">
    <location>
        <begin position="132"/>
        <end position="227"/>
    </location>
</feature>
<evidence type="ECO:0000313" key="7">
    <source>
        <dbReference type="EMBL" id="AHY47593.1"/>
    </source>
</evidence>
<dbReference type="InterPro" id="IPR010196">
    <property type="entry name" value="OSB_synthase_MenC1"/>
</dbReference>
<dbReference type="UniPathway" id="UPA01057">
    <property type="reaction ID" value="UER00165"/>
</dbReference>
<keyword evidence="4" id="KW-0474">Menaquinone biosynthesis</keyword>
<reference evidence="7 9" key="1">
    <citation type="submission" date="2014-03" db="EMBL/GenBank/DDBJ databases">
        <title>Complete genome sequence of the Radio-Resistant Rubrobacter radiotolerans RSPS-4.</title>
        <authorList>
            <person name="Egas C.C."/>
            <person name="Barroso C.C."/>
            <person name="Froufe H.J.C."/>
            <person name="Pacheco J.J."/>
            <person name="Albuquerque L.L."/>
            <person name="da Costa M.M.S."/>
        </authorList>
    </citation>
    <scope>NUCLEOTIDE SEQUENCE [LARGE SCALE GENOMIC DNA]</scope>
    <source>
        <strain evidence="7 9">RSPS-4</strain>
    </source>
</reference>
<comment type="function">
    <text evidence="4">Converts 2-succinyl-6-hydroxy-2,4-cyclohexadiene-1-carboxylate (SHCHC) to 2-succinylbenzoate (OSB).</text>
</comment>
<dbReference type="SFLD" id="SFLDF00009">
    <property type="entry name" value="o-succinylbenzoate_synthase"/>
    <property type="match status" value="1"/>
</dbReference>
<keyword evidence="1 4" id="KW-0479">Metal-binding</keyword>
<evidence type="ECO:0000259" key="6">
    <source>
        <dbReference type="SMART" id="SM00922"/>
    </source>
</evidence>
<dbReference type="GO" id="GO:0009063">
    <property type="term" value="P:amino acid catabolic process"/>
    <property type="evidence" value="ECO:0007669"/>
    <property type="project" value="InterPro"/>
</dbReference>
<dbReference type="SFLD" id="SFLDG00180">
    <property type="entry name" value="muconate_cycloisomerase"/>
    <property type="match status" value="1"/>
</dbReference>
<protein>
    <recommendedName>
        <fullName evidence="4 5">o-succinylbenzoate synthase</fullName>
        <shortName evidence="4">OSB synthase</shortName>
        <shortName evidence="4">OSBS</shortName>
        <ecNumber evidence="4 5">4.2.1.113</ecNumber>
    </recommendedName>
    <alternativeName>
        <fullName evidence="4">4-(2'-carboxyphenyl)-4-oxybutyric acid synthase</fullName>
    </alternativeName>
    <alternativeName>
        <fullName evidence="4">o-succinylbenzoic acid synthase</fullName>
    </alternativeName>
</protein>
<sequence length="349" mass="37128">MKVEVYRYALPLTAPLVLKGETLRQREGLLLRLTDGAEGWGEAAPLPGFSPETITQAEEQLVALDGAALADALLGVKPDPLAGLLPSVRFAVEVALAGVAAGRSGSSFTEALCGGSASATEVPVSALISTSAAETSREARRVRETGYRTVKLKLGGCPVERDAALVRKVVRELGTGVRLRLDPNRAWDFDEALRFAEFVRDLAFEYVEEPLRDAARLGELVRKSDLPVALDESLLDLEPEDLEDHRYAKAVVIKPTITGGVSRALRFARTARRLGMEAVISAAYESGLGTTALVALAGATGGGRVAAGLDTYSRLASDVLAPRPDLARPEMPVVLRAPAPDVELLRRVA</sequence>
<feature type="binding site" evidence="4">
    <location>
        <position position="231"/>
    </location>
    <ligand>
        <name>Mg(2+)</name>
        <dbReference type="ChEBI" id="CHEBI:18420"/>
    </ligand>
</feature>
<dbReference type="PANTHER" id="PTHR48073">
    <property type="entry name" value="O-SUCCINYLBENZOATE SYNTHASE-RELATED"/>
    <property type="match status" value="1"/>
</dbReference>
<dbReference type="AlphaFoldDB" id="A0A023X5K9"/>
<dbReference type="RefSeq" id="WP_051589744.1">
    <property type="nucleotide sequence ID" value="NZ_CP007514.1"/>
</dbReference>
<keyword evidence="2 4" id="KW-0460">Magnesium</keyword>
<comment type="catalytic activity">
    <reaction evidence="4">
        <text>(1R,6R)-6-hydroxy-2-succinyl-cyclohexa-2,4-diene-1-carboxylate = 2-succinylbenzoate + H2O</text>
        <dbReference type="Rhea" id="RHEA:10196"/>
        <dbReference type="ChEBI" id="CHEBI:15377"/>
        <dbReference type="ChEBI" id="CHEBI:18325"/>
        <dbReference type="ChEBI" id="CHEBI:58689"/>
        <dbReference type="EC" id="4.2.1.113"/>
    </reaction>
</comment>
<dbReference type="InterPro" id="IPR013342">
    <property type="entry name" value="Mandelate_racemase_C"/>
</dbReference>
<dbReference type="CDD" id="cd03320">
    <property type="entry name" value="OSBS"/>
    <property type="match status" value="1"/>
</dbReference>
<name>A0A023X5K9_RUBRA</name>
<dbReference type="SMART" id="SM00922">
    <property type="entry name" value="MR_MLE"/>
    <property type="match status" value="1"/>
</dbReference>
<dbReference type="Gene3D" id="3.30.390.10">
    <property type="entry name" value="Enolase-like, N-terminal domain"/>
    <property type="match status" value="1"/>
</dbReference>
<dbReference type="InterPro" id="IPR041338">
    <property type="entry name" value="OSBS_N"/>
</dbReference>
<feature type="binding site" evidence="4">
    <location>
        <position position="182"/>
    </location>
    <ligand>
        <name>Mg(2+)</name>
        <dbReference type="ChEBI" id="CHEBI:18420"/>
    </ligand>
</feature>
<keyword evidence="3 4" id="KW-0456">Lyase</keyword>
<dbReference type="eggNOG" id="COG4948">
    <property type="taxonomic scope" value="Bacteria"/>
</dbReference>
<dbReference type="Pfam" id="PF21508">
    <property type="entry name" value="MenC_N"/>
    <property type="match status" value="1"/>
</dbReference>
<evidence type="ECO:0000256" key="2">
    <source>
        <dbReference type="ARBA" id="ARBA00022842"/>
    </source>
</evidence>
<dbReference type="Gene3D" id="3.20.20.120">
    <property type="entry name" value="Enolase-like C-terminal domain"/>
    <property type="match status" value="1"/>
</dbReference>
<evidence type="ECO:0000313" key="8">
    <source>
        <dbReference type="EMBL" id="MDX5894998.1"/>
    </source>
</evidence>
<feature type="active site" description="Proton donor" evidence="4">
    <location>
        <position position="153"/>
    </location>
</feature>
<dbReference type="Pfam" id="PF13378">
    <property type="entry name" value="MR_MLE_C"/>
    <property type="match status" value="1"/>
</dbReference>
<comment type="cofactor">
    <cofactor evidence="4">
        <name>a divalent metal cation</name>
        <dbReference type="ChEBI" id="CHEBI:60240"/>
    </cofactor>
</comment>
<dbReference type="HOGENOM" id="CLU_030273_0_1_11"/>
<comment type="pathway">
    <text evidence="4">Quinol/quinone metabolism; menaquinone biosynthesis.</text>
</comment>
<dbReference type="InterPro" id="IPR029017">
    <property type="entry name" value="Enolase-like_N"/>
</dbReference>
<dbReference type="EMBL" id="JAWXXX010000001">
    <property type="protein sequence ID" value="MDX5894998.1"/>
    <property type="molecule type" value="Genomic_DNA"/>
</dbReference>
<dbReference type="PANTHER" id="PTHR48073:SF2">
    <property type="entry name" value="O-SUCCINYLBENZOATE SYNTHASE"/>
    <property type="match status" value="1"/>
</dbReference>
<organism evidence="7 9">
    <name type="scientific">Rubrobacter radiotolerans</name>
    <name type="common">Arthrobacter radiotolerans</name>
    <dbReference type="NCBI Taxonomy" id="42256"/>
    <lineage>
        <taxon>Bacteria</taxon>
        <taxon>Bacillati</taxon>
        <taxon>Actinomycetota</taxon>
        <taxon>Rubrobacteria</taxon>
        <taxon>Rubrobacterales</taxon>
        <taxon>Rubrobacteraceae</taxon>
        <taxon>Rubrobacter</taxon>
    </lineage>
</organism>
<dbReference type="NCBIfam" id="TIGR01927">
    <property type="entry name" value="menC_gam_Gplu"/>
    <property type="match status" value="1"/>
</dbReference>
<keyword evidence="9" id="KW-1185">Reference proteome</keyword>
<dbReference type="PROSITE" id="PS00909">
    <property type="entry name" value="MR_MLE_2"/>
    <property type="match status" value="1"/>
</dbReference>
<evidence type="ECO:0000256" key="5">
    <source>
        <dbReference type="NCBIfam" id="TIGR01927"/>
    </source>
</evidence>
<comment type="pathway">
    <text evidence="4">Quinol/quinone metabolism; 1,4-dihydroxy-2-naphthoate biosynthesis; 1,4-dihydroxy-2-naphthoate from chorismate: step 4/7.</text>
</comment>
<comment type="similarity">
    <text evidence="4">Belongs to the mandelate racemase/muconate lactonizing enzyme family. MenC type 1 subfamily.</text>
</comment>
<dbReference type="Proteomes" id="UP000025229">
    <property type="component" value="Chromosome"/>
</dbReference>
<dbReference type="HAMAP" id="MF_00470">
    <property type="entry name" value="MenC_1"/>
    <property type="match status" value="1"/>
</dbReference>
<evidence type="ECO:0000256" key="4">
    <source>
        <dbReference type="HAMAP-Rule" id="MF_00470"/>
    </source>
</evidence>
<dbReference type="SUPFAM" id="SSF51604">
    <property type="entry name" value="Enolase C-terminal domain-like"/>
    <property type="match status" value="1"/>
</dbReference>
<evidence type="ECO:0000256" key="1">
    <source>
        <dbReference type="ARBA" id="ARBA00022723"/>
    </source>
</evidence>
<dbReference type="STRING" id="42256.RradSPS_2310"/>
<dbReference type="EMBL" id="CP007514">
    <property type="protein sequence ID" value="AHY47593.1"/>
    <property type="molecule type" value="Genomic_DNA"/>
</dbReference>
<gene>
    <name evidence="4 8" type="primary">menC</name>
    <name evidence="7" type="ORF">RradSPS_2310</name>
    <name evidence="8" type="ORF">SIL72_13305</name>
</gene>
<dbReference type="SUPFAM" id="SSF54826">
    <property type="entry name" value="Enolase N-terminal domain-like"/>
    <property type="match status" value="1"/>
</dbReference>
<evidence type="ECO:0000313" key="9">
    <source>
        <dbReference type="Proteomes" id="UP000025229"/>
    </source>
</evidence>
<dbReference type="UniPathway" id="UPA00079"/>
<dbReference type="GO" id="GO:0000287">
    <property type="term" value="F:magnesium ion binding"/>
    <property type="evidence" value="ECO:0007669"/>
    <property type="project" value="UniProtKB-UniRule"/>
</dbReference>
<dbReference type="GO" id="GO:0043748">
    <property type="term" value="F:O-succinylbenzoate synthase activity"/>
    <property type="evidence" value="ECO:0007669"/>
    <property type="project" value="UniProtKB-EC"/>
</dbReference>
<proteinExistence type="inferred from homology"/>
<dbReference type="InterPro" id="IPR029065">
    <property type="entry name" value="Enolase_C-like"/>
</dbReference>
<dbReference type="Proteomes" id="UP001281130">
    <property type="component" value="Unassembled WGS sequence"/>
</dbReference>
<dbReference type="InterPro" id="IPR018110">
    <property type="entry name" value="Mandel_Rmase/mucon_lact_enz_CS"/>
</dbReference>
<dbReference type="InterPro" id="IPR036849">
    <property type="entry name" value="Enolase-like_C_sf"/>
</dbReference>
<reference evidence="8" key="2">
    <citation type="submission" date="2023-11" db="EMBL/GenBank/DDBJ databases">
        <title>MicrobeMod: A computational toolkit for identifying prokaryotic methylation and restriction-modification with nanopore sequencing.</title>
        <authorList>
            <person name="Crits-Christoph A."/>
            <person name="Kang S.C."/>
            <person name="Lee H."/>
            <person name="Ostrov N."/>
        </authorList>
    </citation>
    <scope>NUCLEOTIDE SEQUENCE</scope>
    <source>
        <strain evidence="8">ATCC 51242</strain>
    </source>
</reference>
<dbReference type="GO" id="GO:0009234">
    <property type="term" value="P:menaquinone biosynthetic process"/>
    <property type="evidence" value="ECO:0007669"/>
    <property type="project" value="UniProtKB-UniRule"/>
</dbReference>
<dbReference type="EC" id="4.2.1.113" evidence="4 5"/>
<evidence type="ECO:0000256" key="3">
    <source>
        <dbReference type="ARBA" id="ARBA00023239"/>
    </source>
</evidence>
<dbReference type="KEGG" id="rrd:RradSPS_2310"/>
<dbReference type="SFLD" id="SFLDS00001">
    <property type="entry name" value="Enolase"/>
    <property type="match status" value="1"/>
</dbReference>
<accession>A0A023X5K9</accession>
<feature type="active site" description="Proton acceptor" evidence="4">
    <location>
        <position position="254"/>
    </location>
</feature>